<keyword evidence="2" id="KW-1185">Reference proteome</keyword>
<dbReference type="EMBL" id="CM044707">
    <property type="protein sequence ID" value="KAI5653412.1"/>
    <property type="molecule type" value="Genomic_DNA"/>
</dbReference>
<evidence type="ECO:0000313" key="2">
    <source>
        <dbReference type="Proteomes" id="UP001060085"/>
    </source>
</evidence>
<organism evidence="1 2">
    <name type="scientific">Catharanthus roseus</name>
    <name type="common">Madagascar periwinkle</name>
    <name type="synonym">Vinca rosea</name>
    <dbReference type="NCBI Taxonomy" id="4058"/>
    <lineage>
        <taxon>Eukaryota</taxon>
        <taxon>Viridiplantae</taxon>
        <taxon>Streptophyta</taxon>
        <taxon>Embryophyta</taxon>
        <taxon>Tracheophyta</taxon>
        <taxon>Spermatophyta</taxon>
        <taxon>Magnoliopsida</taxon>
        <taxon>eudicotyledons</taxon>
        <taxon>Gunneridae</taxon>
        <taxon>Pentapetalae</taxon>
        <taxon>asterids</taxon>
        <taxon>lamiids</taxon>
        <taxon>Gentianales</taxon>
        <taxon>Apocynaceae</taxon>
        <taxon>Rauvolfioideae</taxon>
        <taxon>Vinceae</taxon>
        <taxon>Catharanthinae</taxon>
        <taxon>Catharanthus</taxon>
    </lineage>
</organism>
<proteinExistence type="predicted"/>
<gene>
    <name evidence="1" type="ORF">M9H77_30599</name>
</gene>
<dbReference type="Proteomes" id="UP001060085">
    <property type="component" value="Linkage Group LG07"/>
</dbReference>
<evidence type="ECO:0000313" key="1">
    <source>
        <dbReference type="EMBL" id="KAI5653412.1"/>
    </source>
</evidence>
<sequence length="407" mass="46217">MVAFIAETMKNGLKSKNEDFEDEGKPLKLLMIHTISKEYSTEQVGGEKVKKSEEQDLPQAVDLVPTVHVLQQGGDLKIMMDSICNQFGNSHKDLETFISSGFLYMIWSSIETTPMDFTANVPVETTPPPTTQAPIEEPPTTPKFNFIKIKGMIVESCYLEQSLIDHSLLELLVDAKLLNSTRYAKVYKNLLCMSFYAIWDESISNLQSTFSDVVYIRSDVVDFNFEELSTFLEIPSYYEVVGTSLKNEIDLDMVIAELNGGSKRTSLREGKLLSASLTLKYFGLYKISFTNWMPSSNASVVLRDRVIMLYLLGTGKPINMGQVIYDNIVQLSFTKKEPFKKLFEEHAKHVLEINLESYLRGSTAMRKLTSSRKLLALRALLLMLNFHRTKEALLKSQVYILESKRSL</sequence>
<protein>
    <submittedName>
        <fullName evidence="1">Uncharacterized protein</fullName>
    </submittedName>
</protein>
<comment type="caution">
    <text evidence="1">The sequence shown here is derived from an EMBL/GenBank/DDBJ whole genome shotgun (WGS) entry which is preliminary data.</text>
</comment>
<accession>A0ACB9ZXR6</accession>
<reference evidence="2" key="1">
    <citation type="journal article" date="2023" name="Nat. Plants">
        <title>Single-cell RNA sequencing provides a high-resolution roadmap for understanding the multicellular compartmentation of specialized metabolism.</title>
        <authorList>
            <person name="Sun S."/>
            <person name="Shen X."/>
            <person name="Li Y."/>
            <person name="Li Y."/>
            <person name="Wang S."/>
            <person name="Li R."/>
            <person name="Zhang H."/>
            <person name="Shen G."/>
            <person name="Guo B."/>
            <person name="Wei J."/>
            <person name="Xu J."/>
            <person name="St-Pierre B."/>
            <person name="Chen S."/>
            <person name="Sun C."/>
        </authorList>
    </citation>
    <scope>NUCLEOTIDE SEQUENCE [LARGE SCALE GENOMIC DNA]</scope>
</reference>
<name>A0ACB9ZXR6_CATRO</name>